<proteinExistence type="predicted"/>
<organism evidence="2 3">
    <name type="scientific">Cymbomonas tetramitiformis</name>
    <dbReference type="NCBI Taxonomy" id="36881"/>
    <lineage>
        <taxon>Eukaryota</taxon>
        <taxon>Viridiplantae</taxon>
        <taxon>Chlorophyta</taxon>
        <taxon>Pyramimonadophyceae</taxon>
        <taxon>Pyramimonadales</taxon>
        <taxon>Pyramimonadaceae</taxon>
        <taxon>Cymbomonas</taxon>
    </lineage>
</organism>
<sequence>MLPFYTLTYDPLVRSFGGGQKSSRVLILCIGILLALIIFLVEITLHVSYVPRSEIPKVQGQVISAYRNASLPDSCSSGTVAILLSGGLRGMQLDNFERMIIAENEKANFCVHVFAHVWSESRRKRKLFRYHMSLIKALRTASYLRGLVVEPFTATRWRQVQGDMLKLYGGKAPLQALLHSSWTSETTNVEAFMGVLSKWRKYQLVSKMLTEYEVKTGAPFDIVLRLRPDTFFHAPFQLAQYVDTVRGWVSRHSVEHPPTVWFVGAGTNYTWCSKEDEEDDNALSEQFVRLSGACVSRALPERCTEDPNFRVEVGDKAEGLSQCRGESNDDIIVATSQALRTHADLYNGFKDLVADLPQESEPLSQRSAWHKMACWKSLHVRCVTDVEYGLVGVAHGQ</sequence>
<gene>
    <name evidence="2" type="ORF">CYMTET_48017</name>
</gene>
<keyword evidence="1" id="KW-0812">Transmembrane</keyword>
<name>A0AAE0BUU2_9CHLO</name>
<dbReference type="AlphaFoldDB" id="A0AAE0BUU2"/>
<evidence type="ECO:0000313" key="3">
    <source>
        <dbReference type="Proteomes" id="UP001190700"/>
    </source>
</evidence>
<keyword evidence="1" id="KW-0472">Membrane</keyword>
<dbReference type="Proteomes" id="UP001190700">
    <property type="component" value="Unassembled WGS sequence"/>
</dbReference>
<keyword evidence="1" id="KW-1133">Transmembrane helix</keyword>
<protein>
    <submittedName>
        <fullName evidence="2">Uncharacterized protein</fullName>
    </submittedName>
</protein>
<keyword evidence="3" id="KW-1185">Reference proteome</keyword>
<dbReference type="EMBL" id="LGRX02033201">
    <property type="protein sequence ID" value="KAK3242280.1"/>
    <property type="molecule type" value="Genomic_DNA"/>
</dbReference>
<feature type="transmembrane region" description="Helical" evidence="1">
    <location>
        <begin position="25"/>
        <end position="49"/>
    </location>
</feature>
<evidence type="ECO:0000256" key="1">
    <source>
        <dbReference type="SAM" id="Phobius"/>
    </source>
</evidence>
<evidence type="ECO:0000313" key="2">
    <source>
        <dbReference type="EMBL" id="KAK3242280.1"/>
    </source>
</evidence>
<comment type="caution">
    <text evidence="2">The sequence shown here is derived from an EMBL/GenBank/DDBJ whole genome shotgun (WGS) entry which is preliminary data.</text>
</comment>
<accession>A0AAE0BUU2</accession>
<reference evidence="2 3" key="1">
    <citation type="journal article" date="2015" name="Genome Biol. Evol.">
        <title>Comparative Genomics of a Bacterivorous Green Alga Reveals Evolutionary Causalities and Consequences of Phago-Mixotrophic Mode of Nutrition.</title>
        <authorList>
            <person name="Burns J.A."/>
            <person name="Paasch A."/>
            <person name="Narechania A."/>
            <person name="Kim E."/>
        </authorList>
    </citation>
    <scope>NUCLEOTIDE SEQUENCE [LARGE SCALE GENOMIC DNA]</scope>
    <source>
        <strain evidence="2 3">PLY_AMNH</strain>
    </source>
</reference>